<comment type="similarity">
    <text evidence="1">Belongs to the LysR transcriptional regulatory family.</text>
</comment>
<dbReference type="InterPro" id="IPR000847">
    <property type="entry name" value="LysR_HTH_N"/>
</dbReference>
<gene>
    <name evidence="6" type="ordered locus">Csal_0307</name>
</gene>
<evidence type="ECO:0000256" key="4">
    <source>
        <dbReference type="ARBA" id="ARBA00023163"/>
    </source>
</evidence>
<dbReference type="InterPro" id="IPR036388">
    <property type="entry name" value="WH-like_DNA-bd_sf"/>
</dbReference>
<dbReference type="eggNOG" id="COG0583">
    <property type="taxonomic scope" value="Bacteria"/>
</dbReference>
<evidence type="ECO:0000256" key="3">
    <source>
        <dbReference type="ARBA" id="ARBA00023125"/>
    </source>
</evidence>
<dbReference type="CDD" id="cd08459">
    <property type="entry name" value="PBP2_DntR_NahR_LinR_like"/>
    <property type="match status" value="1"/>
</dbReference>
<proteinExistence type="inferred from homology"/>
<dbReference type="SUPFAM" id="SSF46785">
    <property type="entry name" value="Winged helix' DNA-binding domain"/>
    <property type="match status" value="1"/>
</dbReference>
<dbReference type="OrthoDB" id="8839911at2"/>
<dbReference type="GO" id="GO:0003677">
    <property type="term" value="F:DNA binding"/>
    <property type="evidence" value="ECO:0007669"/>
    <property type="project" value="UniProtKB-KW"/>
</dbReference>
<dbReference type="STRING" id="290398.Csal_0307"/>
<evidence type="ECO:0000259" key="5">
    <source>
        <dbReference type="PROSITE" id="PS50931"/>
    </source>
</evidence>
<protein>
    <submittedName>
        <fullName evidence="6">Transcriptional regulator, LysR family</fullName>
    </submittedName>
</protein>
<evidence type="ECO:0000313" key="6">
    <source>
        <dbReference type="EMBL" id="ABE57670.1"/>
    </source>
</evidence>
<dbReference type="PANTHER" id="PTHR30118:SF15">
    <property type="entry name" value="TRANSCRIPTIONAL REGULATORY PROTEIN"/>
    <property type="match status" value="1"/>
</dbReference>
<dbReference type="PANTHER" id="PTHR30118">
    <property type="entry name" value="HTH-TYPE TRANSCRIPTIONAL REGULATOR LEUO-RELATED"/>
    <property type="match status" value="1"/>
</dbReference>
<dbReference type="Gene3D" id="3.40.190.10">
    <property type="entry name" value="Periplasmic binding protein-like II"/>
    <property type="match status" value="2"/>
</dbReference>
<dbReference type="Gene3D" id="1.10.10.10">
    <property type="entry name" value="Winged helix-like DNA-binding domain superfamily/Winged helix DNA-binding domain"/>
    <property type="match status" value="1"/>
</dbReference>
<dbReference type="AlphaFoldDB" id="Q1R0T8"/>
<dbReference type="InterPro" id="IPR036390">
    <property type="entry name" value="WH_DNA-bd_sf"/>
</dbReference>
<feature type="domain" description="HTH lysR-type" evidence="5">
    <location>
        <begin position="4"/>
        <end position="61"/>
    </location>
</feature>
<keyword evidence="2" id="KW-0805">Transcription regulation</keyword>
<dbReference type="GO" id="GO:0003700">
    <property type="term" value="F:DNA-binding transcription factor activity"/>
    <property type="evidence" value="ECO:0007669"/>
    <property type="project" value="InterPro"/>
</dbReference>
<reference evidence="6 7" key="1">
    <citation type="journal article" date="2011" name="Stand. Genomic Sci.">
        <title>Complete genome sequence of the halophilic and highly halotolerant Chromohalobacter salexigens type strain (1H11(T)).</title>
        <authorList>
            <person name="Copeland A."/>
            <person name="O'Connor K."/>
            <person name="Lucas S."/>
            <person name="Lapidus A."/>
            <person name="Berry K.W."/>
            <person name="Detter J.C."/>
            <person name="Del Rio T.G."/>
            <person name="Hammon N."/>
            <person name="Dalin E."/>
            <person name="Tice H."/>
            <person name="Pitluck S."/>
            <person name="Bruce D."/>
            <person name="Goodwin L."/>
            <person name="Han C."/>
            <person name="Tapia R."/>
            <person name="Saunders E."/>
            <person name="Schmutz J."/>
            <person name="Brettin T."/>
            <person name="Larimer F."/>
            <person name="Land M."/>
            <person name="Hauser L."/>
            <person name="Vargas C."/>
            <person name="Nieto J.J."/>
            <person name="Kyrpides N.C."/>
            <person name="Ivanova N."/>
            <person name="Goker M."/>
            <person name="Klenk H.P."/>
            <person name="Csonka L.N."/>
            <person name="Woyke T."/>
        </authorList>
    </citation>
    <scope>NUCLEOTIDE SEQUENCE [LARGE SCALE GENOMIC DNA]</scope>
    <source>
        <strain evidence="7">ATCC BAA-138 / DSM 3043 / CIP 106854 / NCIMB 13768 / 1H11</strain>
    </source>
</reference>
<keyword evidence="3" id="KW-0238">DNA-binding</keyword>
<dbReference type="Pfam" id="PF03466">
    <property type="entry name" value="LysR_substrate"/>
    <property type="match status" value="1"/>
</dbReference>
<keyword evidence="4" id="KW-0804">Transcription</keyword>
<dbReference type="Pfam" id="PF00126">
    <property type="entry name" value="HTH_1"/>
    <property type="match status" value="1"/>
</dbReference>
<dbReference type="HOGENOM" id="CLU_039613_39_0_6"/>
<dbReference type="PRINTS" id="PR00039">
    <property type="entry name" value="HTHLYSR"/>
</dbReference>
<dbReference type="RefSeq" id="WP_011505616.1">
    <property type="nucleotide sequence ID" value="NC_007963.1"/>
</dbReference>
<dbReference type="EMBL" id="CP000285">
    <property type="protein sequence ID" value="ABE57670.1"/>
    <property type="molecule type" value="Genomic_DNA"/>
</dbReference>
<evidence type="ECO:0000313" key="7">
    <source>
        <dbReference type="Proteomes" id="UP000000239"/>
    </source>
</evidence>
<keyword evidence="7" id="KW-1185">Reference proteome</keyword>
<organism evidence="6 7">
    <name type="scientific">Chromohalobacter israelensis (strain ATCC BAA-138 / DSM 3043 / CIP 106854 / NCIMB 13768 / 1H11)</name>
    <name type="common">Chromohalobacter salexigens</name>
    <dbReference type="NCBI Taxonomy" id="290398"/>
    <lineage>
        <taxon>Bacteria</taxon>
        <taxon>Pseudomonadati</taxon>
        <taxon>Pseudomonadota</taxon>
        <taxon>Gammaproteobacteria</taxon>
        <taxon>Oceanospirillales</taxon>
        <taxon>Halomonadaceae</taxon>
        <taxon>Chromohalobacter</taxon>
    </lineage>
</organism>
<evidence type="ECO:0000256" key="1">
    <source>
        <dbReference type="ARBA" id="ARBA00009437"/>
    </source>
</evidence>
<dbReference type="InterPro" id="IPR050389">
    <property type="entry name" value="LysR-type_TF"/>
</dbReference>
<dbReference type="PROSITE" id="PS50931">
    <property type="entry name" value="HTH_LYSR"/>
    <property type="match status" value="1"/>
</dbReference>
<dbReference type="SUPFAM" id="SSF53850">
    <property type="entry name" value="Periplasmic binding protein-like II"/>
    <property type="match status" value="1"/>
</dbReference>
<accession>Q1R0T8</accession>
<dbReference type="GeneID" id="95333053"/>
<dbReference type="InterPro" id="IPR005119">
    <property type="entry name" value="LysR_subst-bd"/>
</dbReference>
<sequence length="308" mass="34944">MRPIDLNLVRTFVTLYESGSVTLAAHKLNVTQPSVSYSLSRLRELFDDPLFSRTRDGMAPTFCAMRLYTSFRQALTQIEQTLSDAQHFDPEQSQRRFRLALTDLGETTLLAPILRHMRDLAPGVELEVVPLEIDKVVSWFDNKSVDAVICSRDIQAPSLGRRPIIEERYVGLLGRRHPRIGQTLSMEAFSREDHVQVSPTTGHGLVEDVLKERDITRKVSVVVPHFSALPRLLESTSLLAILPEQIAGLFTQQADLKQVELPFDIPPVEVALYWSRQVDDSAAQEWFRRTLIEATSRHHDETVPPETP</sequence>
<name>Q1R0T8_CHRI1</name>
<dbReference type="Proteomes" id="UP000000239">
    <property type="component" value="Chromosome"/>
</dbReference>
<dbReference type="KEGG" id="csa:Csal_0307"/>
<evidence type="ECO:0000256" key="2">
    <source>
        <dbReference type="ARBA" id="ARBA00023015"/>
    </source>
</evidence>